<dbReference type="OrthoDB" id="425211at2759"/>
<dbReference type="EC" id="2.1.2.11" evidence="3"/>
<evidence type="ECO:0000256" key="1">
    <source>
        <dbReference type="ARBA" id="ARBA00005033"/>
    </source>
</evidence>
<dbReference type="Pfam" id="PF02548">
    <property type="entry name" value="Pantoate_transf"/>
    <property type="match status" value="1"/>
</dbReference>
<dbReference type="InterPro" id="IPR040442">
    <property type="entry name" value="Pyrv_kinase-like_dom_sf"/>
</dbReference>
<evidence type="ECO:0000313" key="7">
    <source>
        <dbReference type="EMBL" id="GMF45035.1"/>
    </source>
</evidence>
<dbReference type="Proteomes" id="UP001165083">
    <property type="component" value="Unassembled WGS sequence"/>
</dbReference>
<dbReference type="InterPro" id="IPR015813">
    <property type="entry name" value="Pyrv/PenolPyrv_kinase-like_dom"/>
</dbReference>
<gene>
    <name evidence="7" type="ORF">Plil01_001697600</name>
</gene>
<sequence>MVDHVLQRDRQRRVHALHQQQQNGRNTKTCQPSVMSQPPSTPNRTSSTMPSESPTSRMSKPARSTCTADGHCLLQLSLGDSKVGATADCHKCNQALDELRGSITPATQPGPGPSQGVQALACLSRITASSLRFWSCYNTAAAPLITTFISSSIRRAGDSSLGTSLQSGASLLTIASLHVWRPPQQVLGTIMRSMTAIARPALRRSRPAVCAAKLFSSDASSSSSTPYNAESAARTLKLLERRKVSTLDIGIFKRKKKPITMVTAYDYPSAVHVDLAGFDILLVGDSLGMVELVRFGINGGWLRTEG</sequence>
<comment type="similarity">
    <text evidence="2">Belongs to the PanB family.</text>
</comment>
<comment type="caution">
    <text evidence="7">The sequence shown here is derived from an EMBL/GenBank/DDBJ whole genome shotgun (WGS) entry which is preliminary data.</text>
</comment>
<dbReference type="GO" id="GO:0000287">
    <property type="term" value="F:magnesium ion binding"/>
    <property type="evidence" value="ECO:0007669"/>
    <property type="project" value="TreeGrafter"/>
</dbReference>
<dbReference type="EMBL" id="BSXW01003132">
    <property type="protein sequence ID" value="GMF45035.1"/>
    <property type="molecule type" value="Genomic_DNA"/>
</dbReference>
<feature type="compositionally biased region" description="Low complexity" evidence="6">
    <location>
        <begin position="44"/>
        <end position="59"/>
    </location>
</feature>
<organism evidence="7 8">
    <name type="scientific">Phytophthora lilii</name>
    <dbReference type="NCBI Taxonomy" id="2077276"/>
    <lineage>
        <taxon>Eukaryota</taxon>
        <taxon>Sar</taxon>
        <taxon>Stramenopiles</taxon>
        <taxon>Oomycota</taxon>
        <taxon>Peronosporomycetes</taxon>
        <taxon>Peronosporales</taxon>
        <taxon>Peronosporaceae</taxon>
        <taxon>Phytophthora</taxon>
    </lineage>
</organism>
<dbReference type="PANTHER" id="PTHR20881">
    <property type="entry name" value="3-METHYL-2-OXOBUTANOATE HYDROXYMETHYLTRANSFERASE"/>
    <property type="match status" value="1"/>
</dbReference>
<evidence type="ECO:0000256" key="4">
    <source>
        <dbReference type="ARBA" id="ARBA00022679"/>
    </source>
</evidence>
<proteinExistence type="inferred from homology"/>
<keyword evidence="8" id="KW-1185">Reference proteome</keyword>
<dbReference type="InterPro" id="IPR003700">
    <property type="entry name" value="Pantoate_hydroxy_MeTrfase"/>
</dbReference>
<dbReference type="PANTHER" id="PTHR20881:SF0">
    <property type="entry name" value="3-METHYL-2-OXOBUTANOATE HYDROXYMETHYLTRANSFERASE"/>
    <property type="match status" value="1"/>
</dbReference>
<dbReference type="GO" id="GO:0003864">
    <property type="term" value="F:3-methyl-2-oxobutanoate hydroxymethyltransferase activity"/>
    <property type="evidence" value="ECO:0007669"/>
    <property type="project" value="UniProtKB-EC"/>
</dbReference>
<feature type="compositionally biased region" description="Polar residues" evidence="6">
    <location>
        <begin position="18"/>
        <end position="38"/>
    </location>
</feature>
<feature type="region of interest" description="Disordered" evidence="6">
    <location>
        <begin position="1"/>
        <end position="64"/>
    </location>
</feature>
<evidence type="ECO:0000256" key="3">
    <source>
        <dbReference type="ARBA" id="ARBA00012618"/>
    </source>
</evidence>
<comment type="catalytic activity">
    <reaction evidence="5">
        <text>(6R)-5,10-methylene-5,6,7,8-tetrahydrofolate + 3-methyl-2-oxobutanoate + H2O = 2-dehydropantoate + (6S)-5,6,7,8-tetrahydrofolate</text>
        <dbReference type="Rhea" id="RHEA:11824"/>
        <dbReference type="ChEBI" id="CHEBI:11561"/>
        <dbReference type="ChEBI" id="CHEBI:11851"/>
        <dbReference type="ChEBI" id="CHEBI:15377"/>
        <dbReference type="ChEBI" id="CHEBI:15636"/>
        <dbReference type="ChEBI" id="CHEBI:57453"/>
        <dbReference type="EC" id="2.1.2.11"/>
    </reaction>
</comment>
<dbReference type="AlphaFoldDB" id="A0A9W6XTP8"/>
<protein>
    <recommendedName>
        <fullName evidence="3">3-methyl-2-oxobutanoate hydroxymethyltransferase</fullName>
        <ecNumber evidence="3">2.1.2.11</ecNumber>
    </recommendedName>
</protein>
<keyword evidence="4" id="KW-0808">Transferase</keyword>
<evidence type="ECO:0000256" key="5">
    <source>
        <dbReference type="ARBA" id="ARBA00049172"/>
    </source>
</evidence>
<dbReference type="Gene3D" id="3.20.20.60">
    <property type="entry name" value="Phosphoenolpyruvate-binding domains"/>
    <property type="match status" value="1"/>
</dbReference>
<evidence type="ECO:0000256" key="6">
    <source>
        <dbReference type="SAM" id="MobiDB-lite"/>
    </source>
</evidence>
<evidence type="ECO:0000313" key="8">
    <source>
        <dbReference type="Proteomes" id="UP001165083"/>
    </source>
</evidence>
<reference evidence="7" key="1">
    <citation type="submission" date="2023-04" db="EMBL/GenBank/DDBJ databases">
        <title>Phytophthora lilii NBRC 32176.</title>
        <authorList>
            <person name="Ichikawa N."/>
            <person name="Sato H."/>
            <person name="Tonouchi N."/>
        </authorList>
    </citation>
    <scope>NUCLEOTIDE SEQUENCE</scope>
    <source>
        <strain evidence="7">NBRC 32176</strain>
    </source>
</reference>
<dbReference type="GO" id="GO:0015940">
    <property type="term" value="P:pantothenate biosynthetic process"/>
    <property type="evidence" value="ECO:0007669"/>
    <property type="project" value="InterPro"/>
</dbReference>
<dbReference type="SUPFAM" id="SSF51621">
    <property type="entry name" value="Phosphoenolpyruvate/pyruvate domain"/>
    <property type="match status" value="1"/>
</dbReference>
<dbReference type="GO" id="GO:0005739">
    <property type="term" value="C:mitochondrion"/>
    <property type="evidence" value="ECO:0007669"/>
    <property type="project" value="TreeGrafter"/>
</dbReference>
<evidence type="ECO:0000256" key="2">
    <source>
        <dbReference type="ARBA" id="ARBA00008676"/>
    </source>
</evidence>
<name>A0A9W6XTP8_9STRA</name>
<comment type="pathway">
    <text evidence="1">Cofactor biosynthesis; (R)-pantothenate biosynthesis; (R)-pantoate from 3-methyl-2-oxobutanoate: step 1/2.</text>
</comment>
<accession>A0A9W6XTP8</accession>